<evidence type="ECO:0000256" key="4">
    <source>
        <dbReference type="ARBA" id="ARBA00023098"/>
    </source>
</evidence>
<evidence type="ECO:0008006" key="7">
    <source>
        <dbReference type="Google" id="ProtNLM"/>
    </source>
</evidence>
<comment type="similarity">
    <text evidence="1">Belongs to the 'GDSL' lipolytic enzyme family.</text>
</comment>
<protein>
    <recommendedName>
        <fullName evidence="7">GDSL esterase/lipase At5g03610-like</fullName>
    </recommendedName>
</protein>
<evidence type="ECO:0000256" key="2">
    <source>
        <dbReference type="ARBA" id="ARBA00022801"/>
    </source>
</evidence>
<dbReference type="SUPFAM" id="SSF52266">
    <property type="entry name" value="SGNH hydrolase"/>
    <property type="match status" value="1"/>
</dbReference>
<keyword evidence="2" id="KW-0378">Hydrolase</keyword>
<reference evidence="5" key="1">
    <citation type="submission" date="2015-10" db="EMBL/GenBank/DDBJ databases">
        <authorList>
            <person name="Martinez-Garcia P.J."/>
            <person name="Crepeau M.W."/>
            <person name="Puiu D."/>
            <person name="Gonzalez-Ibeas D."/>
            <person name="Whalen J."/>
            <person name="Stevens K."/>
            <person name="Paul R."/>
            <person name="Butterfield T."/>
            <person name="Britton M."/>
            <person name="Reagan R."/>
            <person name="Chakraborty S."/>
            <person name="Walawage S.L."/>
            <person name="Vasquez-Gross H.A."/>
            <person name="Cardeno C."/>
            <person name="Famula R."/>
            <person name="Pratt K."/>
            <person name="Kuruganti S."/>
            <person name="Aradhya M.K."/>
            <person name="Leslie C.A."/>
            <person name="Dandekar A.M."/>
            <person name="Salzberg S.L."/>
            <person name="Wegrzyn J.L."/>
            <person name="Langley C.H."/>
            <person name="Neale D.B."/>
        </authorList>
    </citation>
    <scope>NUCLEOTIDE SEQUENCE</scope>
    <source>
        <tissue evidence="5">Leaves</tissue>
    </source>
</reference>
<dbReference type="InterPro" id="IPR036514">
    <property type="entry name" value="SGNH_hydro_sf"/>
</dbReference>
<keyword evidence="4" id="KW-0443">Lipid metabolism</keyword>
<dbReference type="GO" id="GO:0016042">
    <property type="term" value="P:lipid catabolic process"/>
    <property type="evidence" value="ECO:0007669"/>
    <property type="project" value="UniProtKB-KW"/>
</dbReference>
<evidence type="ECO:0000313" key="6">
    <source>
        <dbReference type="Proteomes" id="UP000619265"/>
    </source>
</evidence>
<gene>
    <name evidence="5" type="ORF">F2P56_010187</name>
</gene>
<dbReference type="Gramene" id="Jr04_21860_p1">
    <property type="protein sequence ID" value="cds.Jr04_21860_p1"/>
    <property type="gene ID" value="Jr04_21860"/>
</dbReference>
<dbReference type="PANTHER" id="PTHR46020">
    <property type="entry name" value="OSJNBB0059K02.9 PROTEIN"/>
    <property type="match status" value="1"/>
</dbReference>
<dbReference type="InterPro" id="IPR001087">
    <property type="entry name" value="GDSL"/>
</dbReference>
<feature type="non-terminal residue" evidence="5">
    <location>
        <position position="1"/>
    </location>
</feature>
<dbReference type="EMBL" id="LIHL02000004">
    <property type="protein sequence ID" value="KAF5473585.1"/>
    <property type="molecule type" value="Genomic_DNA"/>
</dbReference>
<dbReference type="AlphaFoldDB" id="A0A834D2A9"/>
<dbReference type="GO" id="GO:0016788">
    <property type="term" value="F:hydrolase activity, acting on ester bonds"/>
    <property type="evidence" value="ECO:0007669"/>
    <property type="project" value="InterPro"/>
</dbReference>
<dbReference type="PANTHER" id="PTHR46020:SF32">
    <property type="entry name" value="GDSL ESTERASE_LIPASE"/>
    <property type="match status" value="1"/>
</dbReference>
<evidence type="ECO:0000313" key="5">
    <source>
        <dbReference type="EMBL" id="KAF5473585.1"/>
    </source>
</evidence>
<organism evidence="5 6">
    <name type="scientific">Juglans regia</name>
    <name type="common">English walnut</name>
    <dbReference type="NCBI Taxonomy" id="51240"/>
    <lineage>
        <taxon>Eukaryota</taxon>
        <taxon>Viridiplantae</taxon>
        <taxon>Streptophyta</taxon>
        <taxon>Embryophyta</taxon>
        <taxon>Tracheophyta</taxon>
        <taxon>Spermatophyta</taxon>
        <taxon>Magnoliopsida</taxon>
        <taxon>eudicotyledons</taxon>
        <taxon>Gunneridae</taxon>
        <taxon>Pentapetalae</taxon>
        <taxon>rosids</taxon>
        <taxon>fabids</taxon>
        <taxon>Fagales</taxon>
        <taxon>Juglandaceae</taxon>
        <taxon>Juglans</taxon>
    </lineage>
</organism>
<evidence type="ECO:0000256" key="1">
    <source>
        <dbReference type="ARBA" id="ARBA00008668"/>
    </source>
</evidence>
<sequence length="402" mass="44375">IIRTSIRNVGIQYPGSSTYFSSTASKICLRSTLQARRASLVVAVMDTQKILCSLLCCFLISSILSGQQAVQAGHHDNVPSNIRPLKLFVFGDSYADTGNTNKTQVAWKYPYGITFPGKAVGRFSDGRVLSDYVAKFLGVESPIPYEGWKSSSRGIPLLKYGMNFAYGGTGVFDTVLPGPKMTVQIDFLEHLLRDNVFTGKDLERSVSFVSFAGKDYFTYIVTNGSAEGLQSFIRTVVNQLAINLKRIHGLGVKKIGVTGIVPFGCLPVFTGTSSLQQCNENYNSFLGFHNVLLKQTVEKLNKETKDSPFFIFDLYASFTSAIKNEGSIKFENPLKPCCLGTSAVSREILLCGRVDENGAKLYTLCENPKSSFFWDVAHPSQEGWRAVYSALQATLEQDFLQY</sequence>
<keyword evidence="3" id="KW-0442">Lipid degradation</keyword>
<dbReference type="Gene3D" id="3.40.50.1110">
    <property type="entry name" value="SGNH hydrolase"/>
    <property type="match status" value="1"/>
</dbReference>
<comment type="caution">
    <text evidence="5">The sequence shown here is derived from an EMBL/GenBank/DDBJ whole genome shotgun (WGS) entry which is preliminary data.</text>
</comment>
<dbReference type="Pfam" id="PF00657">
    <property type="entry name" value="Lipase_GDSL"/>
    <property type="match status" value="1"/>
</dbReference>
<dbReference type="Proteomes" id="UP000619265">
    <property type="component" value="Unassembled WGS sequence"/>
</dbReference>
<evidence type="ECO:0000256" key="3">
    <source>
        <dbReference type="ARBA" id="ARBA00022963"/>
    </source>
</evidence>
<name>A0A834D2A9_JUGRE</name>
<proteinExistence type="inferred from homology"/>
<accession>A0A834D2A9</accession>
<reference evidence="5" key="2">
    <citation type="submission" date="2020-03" db="EMBL/GenBank/DDBJ databases">
        <title>Walnut 2.0.</title>
        <authorList>
            <person name="Marrano A."/>
            <person name="Britton M."/>
            <person name="Zimin A.V."/>
            <person name="Zaini P.A."/>
            <person name="Workman R."/>
            <person name="Puiu D."/>
            <person name="Bianco L."/>
            <person name="Allen B.J."/>
            <person name="Troggio M."/>
            <person name="Leslie C.A."/>
            <person name="Timp W."/>
            <person name="Dendekar A."/>
            <person name="Salzberg S.L."/>
            <person name="Neale D.B."/>
        </authorList>
    </citation>
    <scope>NUCLEOTIDE SEQUENCE</scope>
    <source>
        <tissue evidence="5">Leaves</tissue>
    </source>
</reference>